<protein>
    <submittedName>
        <fullName evidence="1">Uncharacterized protein</fullName>
    </submittedName>
</protein>
<accession>A0A5D4RR64</accession>
<organism evidence="1 2">
    <name type="scientific">Bacillus infantis</name>
    <dbReference type="NCBI Taxonomy" id="324767"/>
    <lineage>
        <taxon>Bacteria</taxon>
        <taxon>Bacillati</taxon>
        <taxon>Bacillota</taxon>
        <taxon>Bacilli</taxon>
        <taxon>Bacillales</taxon>
        <taxon>Bacillaceae</taxon>
        <taxon>Bacillus</taxon>
    </lineage>
</organism>
<comment type="caution">
    <text evidence="1">The sequence shown here is derived from an EMBL/GenBank/DDBJ whole genome shotgun (WGS) entry which is preliminary data.</text>
</comment>
<dbReference type="RefSeq" id="WP_148973277.1">
    <property type="nucleotide sequence ID" value="NZ_JBNILB010000019.1"/>
</dbReference>
<evidence type="ECO:0000313" key="2">
    <source>
        <dbReference type="Proteomes" id="UP000322139"/>
    </source>
</evidence>
<dbReference type="Proteomes" id="UP000322139">
    <property type="component" value="Unassembled WGS sequence"/>
</dbReference>
<gene>
    <name evidence="1" type="ORF">FZD51_00200</name>
</gene>
<proteinExistence type="predicted"/>
<evidence type="ECO:0000313" key="1">
    <source>
        <dbReference type="EMBL" id="TYS52308.1"/>
    </source>
</evidence>
<dbReference type="EMBL" id="VTER01000001">
    <property type="protein sequence ID" value="TYS52308.1"/>
    <property type="molecule type" value="Genomic_DNA"/>
</dbReference>
<reference evidence="1 2" key="1">
    <citation type="submission" date="2019-08" db="EMBL/GenBank/DDBJ databases">
        <title>Bacillus genomes from the desert of Cuatro Cienegas, Coahuila.</title>
        <authorList>
            <person name="Olmedo-Alvarez G."/>
        </authorList>
    </citation>
    <scope>NUCLEOTIDE SEQUENCE [LARGE SCALE GENOMIC DNA]</scope>
    <source>
        <strain evidence="1 2">CH446_14T</strain>
    </source>
</reference>
<name>A0A5D4RR64_9BACI</name>
<dbReference type="AlphaFoldDB" id="A0A5D4RR64"/>
<sequence>MLNNLYDPDFIRFCETATHLEMVTRLTGGKVRGLENLALRSLNNRRQLPKEVVNVLLVYFYDSYAHQVYDRNSLARLYDYWATKNVRSFAAARDMASIDIRTIINK</sequence>